<evidence type="ECO:0000256" key="4">
    <source>
        <dbReference type="ARBA" id="ARBA00022989"/>
    </source>
</evidence>
<protein>
    <submittedName>
        <fullName evidence="7">CbiQ protein</fullName>
    </submittedName>
</protein>
<dbReference type="GO" id="GO:0006824">
    <property type="term" value="P:cobalt ion transport"/>
    <property type="evidence" value="ECO:0007669"/>
    <property type="project" value="InterPro"/>
</dbReference>
<feature type="transmembrane region" description="Helical" evidence="6">
    <location>
        <begin position="65"/>
        <end position="84"/>
    </location>
</feature>
<dbReference type="Proteomes" id="UP000069526">
    <property type="component" value="Unassembled WGS sequence"/>
</dbReference>
<dbReference type="PANTHER" id="PTHR43723:SF1">
    <property type="entry name" value="COBALT TRANSPORT PROTEIN CBIQ"/>
    <property type="match status" value="1"/>
</dbReference>
<reference evidence="7 8" key="1">
    <citation type="submission" date="2016-02" db="EMBL/GenBank/DDBJ databases">
        <authorList>
            <consortium name="Pathogen Informatics"/>
        </authorList>
    </citation>
    <scope>NUCLEOTIDE SEQUENCE [LARGE SCALE GENOMIC DNA]</scope>
    <source>
        <strain evidence="7 8">SS1013</strain>
    </source>
</reference>
<dbReference type="InterPro" id="IPR012809">
    <property type="entry name" value="ECF_CbiQ"/>
</dbReference>
<dbReference type="RefSeq" id="WP_044766543.1">
    <property type="nucleotide sequence ID" value="NZ_CEIH01000020.1"/>
</dbReference>
<sequence>MLIIDQYAYQNRLVGTSPKIKLGVYLFLLGISFTGIPSLQWAIIAALFPVTCYVAKLSWKTYAKWLLLTLPFVLISLVTMAVSFQESPSQDVLVALPLWKGYAVIDRASLDQTHTVFVRSYACLMSTYFFVLTVPFRQLIVLLRSFHIPTELLEVIVFMYRFIFMFLEEFLVMRDTLDLKFGFGTVKQSYQTMGLLASQLFTRLMRANRQINDMLEFRFDR</sequence>
<dbReference type="InterPro" id="IPR052770">
    <property type="entry name" value="Cobalt_transport_CbiQ"/>
</dbReference>
<dbReference type="GO" id="GO:0043190">
    <property type="term" value="C:ATP-binding cassette (ABC) transporter complex"/>
    <property type="evidence" value="ECO:0007669"/>
    <property type="project" value="InterPro"/>
</dbReference>
<comment type="subcellular location">
    <subcellularLocation>
        <location evidence="1">Cell membrane</location>
        <topology evidence="1">Multi-pass membrane protein</topology>
    </subcellularLocation>
</comment>
<feature type="transmembrane region" description="Helical" evidence="6">
    <location>
        <begin position="148"/>
        <end position="167"/>
    </location>
</feature>
<evidence type="ECO:0000256" key="1">
    <source>
        <dbReference type="ARBA" id="ARBA00004651"/>
    </source>
</evidence>
<keyword evidence="5 6" id="KW-0472">Membrane</keyword>
<accession>A0A116NFN9</accession>
<evidence type="ECO:0000313" key="8">
    <source>
        <dbReference type="Proteomes" id="UP000069526"/>
    </source>
</evidence>
<evidence type="ECO:0000256" key="3">
    <source>
        <dbReference type="ARBA" id="ARBA00022692"/>
    </source>
</evidence>
<feature type="transmembrane region" description="Helical" evidence="6">
    <location>
        <begin position="24"/>
        <end position="53"/>
    </location>
</feature>
<dbReference type="Pfam" id="PF02361">
    <property type="entry name" value="CbiQ"/>
    <property type="match status" value="1"/>
</dbReference>
<keyword evidence="2" id="KW-1003">Cell membrane</keyword>
<feature type="transmembrane region" description="Helical" evidence="6">
    <location>
        <begin position="116"/>
        <end position="136"/>
    </location>
</feature>
<proteinExistence type="predicted"/>
<keyword evidence="4 6" id="KW-1133">Transmembrane helix</keyword>
<evidence type="ECO:0000256" key="5">
    <source>
        <dbReference type="ARBA" id="ARBA00023136"/>
    </source>
</evidence>
<organism evidence="7 8">
    <name type="scientific">Streptococcus suis</name>
    <dbReference type="NCBI Taxonomy" id="1307"/>
    <lineage>
        <taxon>Bacteria</taxon>
        <taxon>Bacillati</taxon>
        <taxon>Bacillota</taxon>
        <taxon>Bacilli</taxon>
        <taxon>Lactobacillales</taxon>
        <taxon>Streptococcaceae</taxon>
        <taxon>Streptococcus</taxon>
    </lineage>
</organism>
<dbReference type="AlphaFoldDB" id="A0A116NFN9"/>
<gene>
    <name evidence="7" type="primary">cbiQ</name>
    <name evidence="7" type="ORF">ERS132539_00220</name>
</gene>
<evidence type="ECO:0000256" key="2">
    <source>
        <dbReference type="ARBA" id="ARBA00022475"/>
    </source>
</evidence>
<evidence type="ECO:0000256" key="6">
    <source>
        <dbReference type="SAM" id="Phobius"/>
    </source>
</evidence>
<dbReference type="EMBL" id="FIJK01000003">
    <property type="protein sequence ID" value="CYW00401.1"/>
    <property type="molecule type" value="Genomic_DNA"/>
</dbReference>
<dbReference type="CDD" id="cd16914">
    <property type="entry name" value="EcfT"/>
    <property type="match status" value="1"/>
</dbReference>
<name>A0A116NFN9_STRSU</name>
<dbReference type="InterPro" id="IPR003339">
    <property type="entry name" value="ABC/ECF_trnsptr_transmembrane"/>
</dbReference>
<evidence type="ECO:0000313" key="7">
    <source>
        <dbReference type="EMBL" id="CYW00401.1"/>
    </source>
</evidence>
<dbReference type="NCBIfam" id="TIGR02454">
    <property type="entry name" value="ECF_T_CbiQ"/>
    <property type="match status" value="1"/>
</dbReference>
<dbReference type="PANTHER" id="PTHR43723">
    <property type="entry name" value="COBALT TRANSPORT PROTEIN CBIQ"/>
    <property type="match status" value="1"/>
</dbReference>
<keyword evidence="3 6" id="KW-0812">Transmembrane</keyword>